<dbReference type="Proteomes" id="UP001215280">
    <property type="component" value="Unassembled WGS sequence"/>
</dbReference>
<feature type="chain" id="PRO_5041928902" evidence="1">
    <location>
        <begin position="27"/>
        <end position="174"/>
    </location>
</feature>
<evidence type="ECO:0000313" key="2">
    <source>
        <dbReference type="EMBL" id="KAJ7771309.1"/>
    </source>
</evidence>
<dbReference type="EMBL" id="JARJLG010000021">
    <property type="protein sequence ID" value="KAJ7771309.1"/>
    <property type="molecule type" value="Genomic_DNA"/>
</dbReference>
<keyword evidence="1" id="KW-0732">Signal</keyword>
<reference evidence="2" key="1">
    <citation type="submission" date="2023-03" db="EMBL/GenBank/DDBJ databases">
        <title>Massive genome expansion in bonnet fungi (Mycena s.s.) driven by repeated elements and novel gene families across ecological guilds.</title>
        <authorList>
            <consortium name="Lawrence Berkeley National Laboratory"/>
            <person name="Harder C.B."/>
            <person name="Miyauchi S."/>
            <person name="Viragh M."/>
            <person name="Kuo A."/>
            <person name="Thoen E."/>
            <person name="Andreopoulos B."/>
            <person name="Lu D."/>
            <person name="Skrede I."/>
            <person name="Drula E."/>
            <person name="Henrissat B."/>
            <person name="Morin E."/>
            <person name="Kohler A."/>
            <person name="Barry K."/>
            <person name="LaButti K."/>
            <person name="Morin E."/>
            <person name="Salamov A."/>
            <person name="Lipzen A."/>
            <person name="Mereny Z."/>
            <person name="Hegedus B."/>
            <person name="Baldrian P."/>
            <person name="Stursova M."/>
            <person name="Weitz H."/>
            <person name="Taylor A."/>
            <person name="Grigoriev I.V."/>
            <person name="Nagy L.G."/>
            <person name="Martin F."/>
            <person name="Kauserud H."/>
        </authorList>
    </citation>
    <scope>NUCLEOTIDE SEQUENCE</scope>
    <source>
        <strain evidence="2">CBHHK188m</strain>
    </source>
</reference>
<proteinExistence type="predicted"/>
<dbReference type="AlphaFoldDB" id="A0AAD7JST2"/>
<gene>
    <name evidence="2" type="ORF">DFH07DRAFT_1057675</name>
</gene>
<name>A0AAD7JST2_9AGAR</name>
<organism evidence="2 3">
    <name type="scientific">Mycena maculata</name>
    <dbReference type="NCBI Taxonomy" id="230809"/>
    <lineage>
        <taxon>Eukaryota</taxon>
        <taxon>Fungi</taxon>
        <taxon>Dikarya</taxon>
        <taxon>Basidiomycota</taxon>
        <taxon>Agaricomycotina</taxon>
        <taxon>Agaricomycetes</taxon>
        <taxon>Agaricomycetidae</taxon>
        <taxon>Agaricales</taxon>
        <taxon>Marasmiineae</taxon>
        <taxon>Mycenaceae</taxon>
        <taxon>Mycena</taxon>
    </lineage>
</organism>
<comment type="caution">
    <text evidence="2">The sequence shown here is derived from an EMBL/GenBank/DDBJ whole genome shotgun (WGS) entry which is preliminary data.</text>
</comment>
<feature type="signal peptide" evidence="1">
    <location>
        <begin position="1"/>
        <end position="26"/>
    </location>
</feature>
<evidence type="ECO:0000256" key="1">
    <source>
        <dbReference type="SAM" id="SignalP"/>
    </source>
</evidence>
<protein>
    <submittedName>
        <fullName evidence="2">Uncharacterized protein</fullName>
    </submittedName>
</protein>
<sequence length="174" mass="18254">MVPSRSSRVAIVAAFISLCLPLATSAAVIKPKDWKLAVGWNGTTLPASAFGRSMGPFTPPAGTSASAASQKLGSVQADIGRPGGVFICINVDWQGECGYAVQPLNECIVLDSPWRDTISSFGPDPGATCFAFSSGNCDTNDGEWSFEYPGDDTGGIWTTDSWNDKITNFACTTS</sequence>
<keyword evidence="3" id="KW-1185">Reference proteome</keyword>
<accession>A0AAD7JST2</accession>
<evidence type="ECO:0000313" key="3">
    <source>
        <dbReference type="Proteomes" id="UP001215280"/>
    </source>
</evidence>